<comment type="caution">
    <text evidence="2">The sequence shown here is derived from an EMBL/GenBank/DDBJ whole genome shotgun (WGS) entry which is preliminary data.</text>
</comment>
<keyword evidence="1" id="KW-1133">Transmembrane helix</keyword>
<reference evidence="2 3" key="1">
    <citation type="submission" date="2022-01" db="EMBL/GenBank/DDBJ databases">
        <title>Alkalihalobacillus sp. EGI L200015, a novel bacterium isolated from a salt lake sediment.</title>
        <authorList>
            <person name="Gao L."/>
            <person name="Fang B.-Z."/>
            <person name="Li W.-J."/>
        </authorList>
    </citation>
    <scope>NUCLEOTIDE SEQUENCE [LARGE SCALE GENOMIC DNA]</scope>
    <source>
        <strain evidence="2 3">KCTC 12718</strain>
    </source>
</reference>
<feature type="transmembrane region" description="Helical" evidence="1">
    <location>
        <begin position="38"/>
        <end position="57"/>
    </location>
</feature>
<name>A0ABS9GV10_9BACL</name>
<evidence type="ECO:0000313" key="3">
    <source>
        <dbReference type="Proteomes" id="UP001649381"/>
    </source>
</evidence>
<protein>
    <recommendedName>
        <fullName evidence="4">YesK-like protein</fullName>
    </recommendedName>
</protein>
<proteinExistence type="predicted"/>
<organism evidence="2 3">
    <name type="scientific">Pseudalkalibacillus berkeleyi</name>
    <dbReference type="NCBI Taxonomy" id="1069813"/>
    <lineage>
        <taxon>Bacteria</taxon>
        <taxon>Bacillati</taxon>
        <taxon>Bacillota</taxon>
        <taxon>Bacilli</taxon>
        <taxon>Bacillales</taxon>
        <taxon>Fictibacillaceae</taxon>
        <taxon>Pseudalkalibacillus</taxon>
    </lineage>
</organism>
<gene>
    <name evidence="2" type="ORF">L2716_02980</name>
</gene>
<feature type="transmembrane region" description="Helical" evidence="1">
    <location>
        <begin position="69"/>
        <end position="90"/>
    </location>
</feature>
<evidence type="ECO:0000256" key="1">
    <source>
        <dbReference type="SAM" id="Phobius"/>
    </source>
</evidence>
<evidence type="ECO:0000313" key="2">
    <source>
        <dbReference type="EMBL" id="MCF6136678.1"/>
    </source>
</evidence>
<sequence length="91" mass="10042">MGVFLNFSSFFLMVISLALFLGKVFFEQRLPQELSYPVLFGLVLLTFVLGMIGTVGVENWKSAARTISTVLVTGLLSIMLIFIVFIGTLFG</sequence>
<keyword evidence="3" id="KW-1185">Reference proteome</keyword>
<dbReference type="RefSeq" id="WP_236331642.1">
    <property type="nucleotide sequence ID" value="NZ_JAKIJS010000001.1"/>
</dbReference>
<dbReference type="Proteomes" id="UP001649381">
    <property type="component" value="Unassembled WGS sequence"/>
</dbReference>
<accession>A0ABS9GV10</accession>
<dbReference type="EMBL" id="JAKIJS010000001">
    <property type="protein sequence ID" value="MCF6136678.1"/>
    <property type="molecule type" value="Genomic_DNA"/>
</dbReference>
<feature type="transmembrane region" description="Helical" evidence="1">
    <location>
        <begin position="6"/>
        <end position="26"/>
    </location>
</feature>
<keyword evidence="1" id="KW-0472">Membrane</keyword>
<evidence type="ECO:0008006" key="4">
    <source>
        <dbReference type="Google" id="ProtNLM"/>
    </source>
</evidence>
<keyword evidence="1" id="KW-0812">Transmembrane</keyword>